<dbReference type="Proteomes" id="UP000551616">
    <property type="component" value="Unassembled WGS sequence"/>
</dbReference>
<feature type="transmembrane region" description="Helical" evidence="1">
    <location>
        <begin position="93"/>
        <end position="110"/>
    </location>
</feature>
<accession>A0A7V8VAT0</accession>
<evidence type="ECO:0000313" key="3">
    <source>
        <dbReference type="Proteomes" id="UP000551616"/>
    </source>
</evidence>
<dbReference type="PRINTS" id="PR00702">
    <property type="entry name" value="ACRIFLAVINRP"/>
</dbReference>
<dbReference type="Gene3D" id="1.20.1640.10">
    <property type="entry name" value="Multidrug efflux transporter AcrB transmembrane domain"/>
    <property type="match status" value="1"/>
</dbReference>
<feature type="transmembrane region" description="Helical" evidence="1">
    <location>
        <begin position="20"/>
        <end position="39"/>
    </location>
</feature>
<dbReference type="GO" id="GO:0005886">
    <property type="term" value="C:plasma membrane"/>
    <property type="evidence" value="ECO:0007669"/>
    <property type="project" value="TreeGrafter"/>
</dbReference>
<proteinExistence type="predicted"/>
<feature type="transmembrane region" description="Helical" evidence="1">
    <location>
        <begin position="122"/>
        <end position="145"/>
    </location>
</feature>
<name>A0A7V8VAT0_9BACT</name>
<dbReference type="EMBL" id="JABRWO010000026">
    <property type="protein sequence ID" value="MBA2118020.1"/>
    <property type="molecule type" value="Genomic_DNA"/>
</dbReference>
<keyword evidence="1" id="KW-1133">Transmembrane helix</keyword>
<dbReference type="InterPro" id="IPR001036">
    <property type="entry name" value="Acrflvin-R"/>
</dbReference>
<dbReference type="AlphaFoldDB" id="A0A7V8VAT0"/>
<sequence length="176" mass="19592">MLAILVLLSIEFKSYFQPFLIMAIIPFAMIGAVFGHWVLGRPLELFSLLSLVGLCGIVVNDSIVLVDFINHRIKEGLPLNQALQEAGARRPRPVLLTYVTTIGGLLPLMFETSRQAQMLIPMAATIAFGLMVSTVLVLYMVPVFYSIYHDLFENLLGPSNQPEKELDNQWLANSSI</sequence>
<dbReference type="SUPFAM" id="SSF82866">
    <property type="entry name" value="Multidrug efflux transporter AcrB transmembrane domain"/>
    <property type="match status" value="1"/>
</dbReference>
<keyword evidence="1" id="KW-0472">Membrane</keyword>
<keyword evidence="3" id="KW-1185">Reference proteome</keyword>
<evidence type="ECO:0000256" key="1">
    <source>
        <dbReference type="SAM" id="Phobius"/>
    </source>
</evidence>
<comment type="caution">
    <text evidence="2">The sequence shown here is derived from an EMBL/GenBank/DDBJ whole genome shotgun (WGS) entry which is preliminary data.</text>
</comment>
<feature type="transmembrane region" description="Helical" evidence="1">
    <location>
        <begin position="45"/>
        <end position="69"/>
    </location>
</feature>
<dbReference type="PANTHER" id="PTHR32063">
    <property type="match status" value="1"/>
</dbReference>
<keyword evidence="1" id="KW-0812">Transmembrane</keyword>
<dbReference type="Pfam" id="PF00873">
    <property type="entry name" value="ACR_tran"/>
    <property type="match status" value="1"/>
</dbReference>
<protein>
    <submittedName>
        <fullName evidence="2">Swarming motility protein SwrC</fullName>
    </submittedName>
</protein>
<evidence type="ECO:0000313" key="2">
    <source>
        <dbReference type="EMBL" id="MBA2118020.1"/>
    </source>
</evidence>
<gene>
    <name evidence="2" type="primary">swrC_3</name>
    <name evidence="2" type="ORF">HOV93_52280</name>
</gene>
<dbReference type="PANTHER" id="PTHR32063:SF33">
    <property type="entry name" value="RND SUPERFAMILY EFFLUX PUMP PERMEASE COMPONENT"/>
    <property type="match status" value="1"/>
</dbReference>
<dbReference type="GO" id="GO:0042910">
    <property type="term" value="F:xenobiotic transmembrane transporter activity"/>
    <property type="evidence" value="ECO:0007669"/>
    <property type="project" value="TreeGrafter"/>
</dbReference>
<reference evidence="2 3" key="1">
    <citation type="submission" date="2020-05" db="EMBL/GenBank/DDBJ databases">
        <title>Bremerella alba sp. nov., a novel planctomycete isolated from the surface of the macroalga Fucus spiralis.</title>
        <authorList>
            <person name="Godinho O."/>
            <person name="Botelho R."/>
            <person name="Albuquerque L."/>
            <person name="Wiegand S."/>
            <person name="Da Costa M.S."/>
            <person name="Lobo-Da-Cunha A."/>
            <person name="Jogler C."/>
            <person name="Lage O.M."/>
        </authorList>
    </citation>
    <scope>NUCLEOTIDE SEQUENCE [LARGE SCALE GENOMIC DNA]</scope>
    <source>
        <strain evidence="2 3">FF15</strain>
    </source>
</reference>
<organism evidence="2 3">
    <name type="scientific">Bremerella alba</name>
    <dbReference type="NCBI Taxonomy" id="980252"/>
    <lineage>
        <taxon>Bacteria</taxon>
        <taxon>Pseudomonadati</taxon>
        <taxon>Planctomycetota</taxon>
        <taxon>Planctomycetia</taxon>
        <taxon>Pirellulales</taxon>
        <taxon>Pirellulaceae</taxon>
        <taxon>Bremerella</taxon>
    </lineage>
</organism>